<organism evidence="1 2">
    <name type="scientific">Seiridium unicorne</name>
    <dbReference type="NCBI Taxonomy" id="138068"/>
    <lineage>
        <taxon>Eukaryota</taxon>
        <taxon>Fungi</taxon>
        <taxon>Dikarya</taxon>
        <taxon>Ascomycota</taxon>
        <taxon>Pezizomycotina</taxon>
        <taxon>Sordariomycetes</taxon>
        <taxon>Xylariomycetidae</taxon>
        <taxon>Amphisphaeriales</taxon>
        <taxon>Sporocadaceae</taxon>
        <taxon>Seiridium</taxon>
    </lineage>
</organism>
<protein>
    <submittedName>
        <fullName evidence="1">Clr5 domain-containing protein</fullName>
    </submittedName>
</protein>
<gene>
    <name evidence="1" type="ORF">SUNI508_01774</name>
</gene>
<proteinExistence type="predicted"/>
<dbReference type="EMBL" id="JARVKF010000407">
    <property type="protein sequence ID" value="KAK9416357.1"/>
    <property type="molecule type" value="Genomic_DNA"/>
</dbReference>
<dbReference type="Proteomes" id="UP001408356">
    <property type="component" value="Unassembled WGS sequence"/>
</dbReference>
<keyword evidence="2" id="KW-1185">Reference proteome</keyword>
<reference evidence="1 2" key="1">
    <citation type="journal article" date="2024" name="J. Plant Pathol.">
        <title>Sequence and assembly of the genome of Seiridium unicorne, isolate CBS 538.82, causal agent of cypress canker disease.</title>
        <authorList>
            <person name="Scali E."/>
            <person name="Rocca G.D."/>
            <person name="Danti R."/>
            <person name="Garbelotto M."/>
            <person name="Barberini S."/>
            <person name="Baroncelli R."/>
            <person name="Emiliani G."/>
        </authorList>
    </citation>
    <scope>NUCLEOTIDE SEQUENCE [LARGE SCALE GENOMIC DNA]</scope>
    <source>
        <strain evidence="1 2">BM-138-508</strain>
    </source>
</reference>
<comment type="caution">
    <text evidence="1">The sequence shown here is derived from an EMBL/GenBank/DDBJ whole genome shotgun (WGS) entry which is preliminary data.</text>
</comment>
<name>A0ABR2UP02_9PEZI</name>
<accession>A0ABR2UP02</accession>
<evidence type="ECO:0000313" key="1">
    <source>
        <dbReference type="EMBL" id="KAK9416357.1"/>
    </source>
</evidence>
<sequence length="162" mass="18503">MDIGQQRDVARDFKTLDNMCVLVLTHHVDNNIALLFWRYGADMTKIQLGIGHSVATLWEGVQTVDDAIETVVCRAQFDVLRDRVGPGNTFVIQVMTRTKKYLNRLYLIPTPRLIDIAQALVRELENNSNPAETASHYYCNWTRSILAAPLSTNKQTPWREQS</sequence>
<evidence type="ECO:0000313" key="2">
    <source>
        <dbReference type="Proteomes" id="UP001408356"/>
    </source>
</evidence>